<gene>
    <name evidence="2" type="ORF">TPC1_30803</name>
</gene>
<evidence type="ECO:0000313" key="2">
    <source>
        <dbReference type="EMBL" id="JAP89702.1"/>
    </source>
</evidence>
<dbReference type="EMBL" id="GDID01006904">
    <property type="protein sequence ID" value="JAP89702.1"/>
    <property type="molecule type" value="Transcribed_RNA"/>
</dbReference>
<reference evidence="2" key="1">
    <citation type="submission" date="2015-07" db="EMBL/GenBank/DDBJ databases">
        <title>Adaptation to a free-living lifestyle via gene acquisitions in the diplomonad Trepomonas sp. PC1.</title>
        <authorList>
            <person name="Xu F."/>
            <person name="Jerlstrom-Hultqvist J."/>
            <person name="Kolisko M."/>
            <person name="Simpson A.G.B."/>
            <person name="Roger A.J."/>
            <person name="Svard S.G."/>
            <person name="Andersson J.O."/>
        </authorList>
    </citation>
    <scope>NUCLEOTIDE SEQUENCE</scope>
    <source>
        <strain evidence="2">PC1</strain>
    </source>
</reference>
<proteinExistence type="predicted"/>
<feature type="coiled-coil region" evidence="1">
    <location>
        <begin position="375"/>
        <end position="424"/>
    </location>
</feature>
<dbReference type="AlphaFoldDB" id="A0A146JYD0"/>
<protein>
    <submittedName>
        <fullName evidence="2">Uncharacterized protein</fullName>
    </submittedName>
</protein>
<accession>A0A146JYD0</accession>
<evidence type="ECO:0000256" key="1">
    <source>
        <dbReference type="SAM" id="Coils"/>
    </source>
</evidence>
<keyword evidence="1" id="KW-0175">Coiled coil</keyword>
<organism evidence="2">
    <name type="scientific">Trepomonas sp. PC1</name>
    <dbReference type="NCBI Taxonomy" id="1076344"/>
    <lineage>
        <taxon>Eukaryota</taxon>
        <taxon>Metamonada</taxon>
        <taxon>Diplomonadida</taxon>
        <taxon>Hexamitidae</taxon>
        <taxon>Hexamitinae</taxon>
        <taxon>Trepomonas</taxon>
    </lineage>
</organism>
<sequence>STFGQSKTQTVVTQKTYRTYKSLPDQINQMFVDRENIQAQIVLLQQQYQTLNEAIPFEIQKTADQLMGSLNEQYLSRVIDAVLWRCQTKITFTMDDVIADLQDYSTKEINRDLRQFLRNKIQQMFDEDKFSNFQNASTKLSQEQAADIEDLNEFLSHREQLLQEFLRTKQQKLILRERISKLETLLKRSGERLQVVQELSAQTRSDDYYQNYDLPLQILNQFFTSLSHELIQLQLQIKNLDNQQDSAVFFGELQKIRNFLLIIFGINYGISSEAEKRQILQAADQFSSYSDAIQQPMMKMCVDFQGLLRENLMKLEQRRIQEQQEFSLQLQQFQESLAEQIIYCKARLELISTNMINVQNLIRTALTLAQKQRILRKLMYELRCLKEAINNITESDGEDLVEEQKEIEKNKLRLQKQVQEEEAVIQKEFALLVTALDGLSQCELMEMLCDKATNEEAVAVFKMVSE</sequence>
<name>A0A146JYD0_9EUKA</name>
<feature type="non-terminal residue" evidence="2">
    <location>
        <position position="1"/>
    </location>
</feature>